<sequence>MLKPTQHNRRPMLCDLCSQSPYNQLIILFCVVGSKILHNCFGLDNVHSYSQTHWGWFHQIKNIKLSMLGQFVE</sequence>
<proteinExistence type="predicted"/>
<organism evidence="1">
    <name type="scientific">Rhizophora mucronata</name>
    <name type="common">Asiatic mangrove</name>
    <dbReference type="NCBI Taxonomy" id="61149"/>
    <lineage>
        <taxon>Eukaryota</taxon>
        <taxon>Viridiplantae</taxon>
        <taxon>Streptophyta</taxon>
        <taxon>Embryophyta</taxon>
        <taxon>Tracheophyta</taxon>
        <taxon>Spermatophyta</taxon>
        <taxon>Magnoliopsida</taxon>
        <taxon>eudicotyledons</taxon>
        <taxon>Gunneridae</taxon>
        <taxon>Pentapetalae</taxon>
        <taxon>rosids</taxon>
        <taxon>fabids</taxon>
        <taxon>Malpighiales</taxon>
        <taxon>Rhizophoraceae</taxon>
        <taxon>Rhizophora</taxon>
    </lineage>
</organism>
<evidence type="ECO:0000313" key="1">
    <source>
        <dbReference type="EMBL" id="MBX59933.1"/>
    </source>
</evidence>
<dbReference type="EMBL" id="GGEC01079449">
    <property type="protein sequence ID" value="MBX59933.1"/>
    <property type="molecule type" value="Transcribed_RNA"/>
</dbReference>
<reference evidence="1" key="1">
    <citation type="submission" date="2018-02" db="EMBL/GenBank/DDBJ databases">
        <title>Rhizophora mucronata_Transcriptome.</title>
        <authorList>
            <person name="Meera S.P."/>
            <person name="Sreeshan A."/>
            <person name="Augustine A."/>
        </authorList>
    </citation>
    <scope>NUCLEOTIDE SEQUENCE</scope>
    <source>
        <tissue evidence="1">Leaf</tissue>
    </source>
</reference>
<name>A0A2P2PZ60_RHIMU</name>
<dbReference type="AlphaFoldDB" id="A0A2P2PZ60"/>
<protein>
    <submittedName>
        <fullName evidence="1">Uncharacterized protein</fullName>
    </submittedName>
</protein>
<accession>A0A2P2PZ60</accession>